<dbReference type="EMBL" id="JANBUL010000082">
    <property type="protein sequence ID" value="KAJ2782098.1"/>
    <property type="molecule type" value="Genomic_DNA"/>
</dbReference>
<evidence type="ECO:0000313" key="1">
    <source>
        <dbReference type="EMBL" id="KAJ2782098.1"/>
    </source>
</evidence>
<gene>
    <name evidence="1" type="ORF">H4R18_002466</name>
</gene>
<keyword evidence="2" id="KW-1185">Reference proteome</keyword>
<accession>A0A9W8HIA6</accession>
<reference evidence="1" key="1">
    <citation type="submission" date="2022-07" db="EMBL/GenBank/DDBJ databases">
        <title>Phylogenomic reconstructions and comparative analyses of Kickxellomycotina fungi.</title>
        <authorList>
            <person name="Reynolds N.K."/>
            <person name="Stajich J.E."/>
            <person name="Barry K."/>
            <person name="Grigoriev I.V."/>
            <person name="Crous P."/>
            <person name="Smith M.E."/>
        </authorList>
    </citation>
    <scope>NUCLEOTIDE SEQUENCE</scope>
    <source>
        <strain evidence="1">NBRC 105414</strain>
    </source>
</reference>
<evidence type="ECO:0000313" key="2">
    <source>
        <dbReference type="Proteomes" id="UP001140217"/>
    </source>
</evidence>
<dbReference type="AlphaFoldDB" id="A0A9W8HIA6"/>
<name>A0A9W8HIA6_9FUNG</name>
<organism evidence="1 2">
    <name type="scientific">Coemansia javaensis</name>
    <dbReference type="NCBI Taxonomy" id="2761396"/>
    <lineage>
        <taxon>Eukaryota</taxon>
        <taxon>Fungi</taxon>
        <taxon>Fungi incertae sedis</taxon>
        <taxon>Zoopagomycota</taxon>
        <taxon>Kickxellomycotina</taxon>
        <taxon>Kickxellomycetes</taxon>
        <taxon>Kickxellales</taxon>
        <taxon>Kickxellaceae</taxon>
        <taxon>Coemansia</taxon>
    </lineage>
</organism>
<proteinExistence type="predicted"/>
<protein>
    <submittedName>
        <fullName evidence="1">Uncharacterized protein</fullName>
    </submittedName>
</protein>
<dbReference type="Proteomes" id="UP001140217">
    <property type="component" value="Unassembled WGS sequence"/>
</dbReference>
<comment type="caution">
    <text evidence="1">The sequence shown here is derived from an EMBL/GenBank/DDBJ whole genome shotgun (WGS) entry which is preliminary data.</text>
</comment>
<sequence length="122" mass="13924">MFIAYIFDGRARYLTWWMCDGAQTRAGDIKKFAAMYLRAAPQDVILYAPDVRRGELEDWAMFDESKMAVAMGWRCLTIVVTAPFIEYILESAPGFNMWPLAGPDPLPSINNPAFDKEAMKYL</sequence>